<comment type="similarity">
    <text evidence="5 15">Belongs to the cytochrome P450 family.</text>
</comment>
<evidence type="ECO:0000256" key="6">
    <source>
        <dbReference type="ARBA" id="ARBA00022617"/>
    </source>
</evidence>
<dbReference type="PRINTS" id="PR00463">
    <property type="entry name" value="EP450I"/>
</dbReference>
<dbReference type="PANTHER" id="PTHR24291">
    <property type="entry name" value="CYTOCHROME P450 FAMILY 4"/>
    <property type="match status" value="1"/>
</dbReference>
<dbReference type="RefSeq" id="XP_030755216.1">
    <property type="nucleotide sequence ID" value="XM_030899356.1"/>
</dbReference>
<dbReference type="RefSeq" id="XP_030755221.1">
    <property type="nucleotide sequence ID" value="XM_030899361.1"/>
</dbReference>
<dbReference type="Pfam" id="PF00067">
    <property type="entry name" value="p450"/>
    <property type="match status" value="1"/>
</dbReference>
<keyword evidence="12 15" id="KW-0503">Monooxygenase</keyword>
<dbReference type="RefSeq" id="XP_030755217.1">
    <property type="nucleotide sequence ID" value="XM_030899357.1"/>
</dbReference>
<keyword evidence="6 14" id="KW-0349">Heme</keyword>
<evidence type="ECO:0000313" key="23">
    <source>
        <dbReference type="RefSeq" id="XP_030755220.1"/>
    </source>
</evidence>
<keyword evidence="8" id="KW-0256">Endoplasmic reticulum</keyword>
<dbReference type="Gene3D" id="1.10.630.10">
    <property type="entry name" value="Cytochrome P450"/>
    <property type="match status" value="1"/>
</dbReference>
<reference evidence="18 19" key="1">
    <citation type="submission" date="2025-04" db="UniProtKB">
        <authorList>
            <consortium name="RefSeq"/>
        </authorList>
    </citation>
    <scope>IDENTIFICATION</scope>
    <source>
        <tissue evidence="18 19">Gonads</tissue>
    </source>
</reference>
<evidence type="ECO:0000313" key="20">
    <source>
        <dbReference type="RefSeq" id="XP_030755217.1"/>
    </source>
</evidence>
<evidence type="ECO:0000256" key="5">
    <source>
        <dbReference type="ARBA" id="ARBA00010617"/>
    </source>
</evidence>
<evidence type="ECO:0000256" key="7">
    <source>
        <dbReference type="ARBA" id="ARBA00022723"/>
    </source>
</evidence>
<evidence type="ECO:0000313" key="18">
    <source>
        <dbReference type="RefSeq" id="XP_030755215.1"/>
    </source>
</evidence>
<dbReference type="GO" id="GO:0005789">
    <property type="term" value="C:endoplasmic reticulum membrane"/>
    <property type="evidence" value="ECO:0007669"/>
    <property type="project" value="UniProtKB-SubCell"/>
</dbReference>
<feature type="transmembrane region" description="Helical" evidence="16">
    <location>
        <begin position="6"/>
        <end position="24"/>
    </location>
</feature>
<proteinExistence type="inferred from homology"/>
<feature type="binding site" description="axial binding residue" evidence="14">
    <location>
        <position position="432"/>
    </location>
    <ligand>
        <name>heme</name>
        <dbReference type="ChEBI" id="CHEBI:30413"/>
    </ligand>
    <ligandPart>
        <name>Fe</name>
        <dbReference type="ChEBI" id="CHEBI:18248"/>
    </ligandPart>
</feature>
<dbReference type="PROSITE" id="PS00086">
    <property type="entry name" value="CYTOCHROME_P450"/>
    <property type="match status" value="1"/>
</dbReference>
<comment type="subcellular location">
    <subcellularLocation>
        <location evidence="4">Endoplasmic reticulum membrane</location>
        <topology evidence="4">Peripheral membrane protein</topology>
    </subcellularLocation>
    <subcellularLocation>
        <location evidence="3">Microsome membrane</location>
        <topology evidence="3">Peripheral membrane protein</topology>
    </subcellularLocation>
</comment>
<dbReference type="InterPro" id="IPR036396">
    <property type="entry name" value="Cyt_P450_sf"/>
</dbReference>
<dbReference type="PRINTS" id="PR00385">
    <property type="entry name" value="P450"/>
</dbReference>
<dbReference type="RefSeq" id="XP_030755219.1">
    <property type="nucleotide sequence ID" value="XM_030899359.1"/>
</dbReference>
<evidence type="ECO:0000313" key="22">
    <source>
        <dbReference type="RefSeq" id="XP_030755219.1"/>
    </source>
</evidence>
<keyword evidence="11 14" id="KW-0408">Iron</keyword>
<dbReference type="OrthoDB" id="1470350at2759"/>
<evidence type="ECO:0000256" key="8">
    <source>
        <dbReference type="ARBA" id="ARBA00022824"/>
    </source>
</evidence>
<evidence type="ECO:0000256" key="14">
    <source>
        <dbReference type="PIRSR" id="PIRSR602401-1"/>
    </source>
</evidence>
<dbReference type="GeneID" id="115881736"/>
<dbReference type="KEGG" id="soy:115881736"/>
<evidence type="ECO:0000313" key="24">
    <source>
        <dbReference type="RefSeq" id="XP_030755221.1"/>
    </source>
</evidence>
<evidence type="ECO:0000313" key="19">
    <source>
        <dbReference type="RefSeq" id="XP_030755216.1"/>
    </source>
</evidence>
<evidence type="ECO:0000256" key="13">
    <source>
        <dbReference type="ARBA" id="ARBA00023136"/>
    </source>
</evidence>
<dbReference type="AlphaFoldDB" id="A0A6J2XWT3"/>
<accession>A0A6J2XWT3</accession>
<gene>
    <name evidence="18 19 20 21 22 23 24 25" type="primary">LOC115881736</name>
</gene>
<evidence type="ECO:0000256" key="3">
    <source>
        <dbReference type="ARBA" id="ARBA00004174"/>
    </source>
</evidence>
<dbReference type="InterPro" id="IPR017972">
    <property type="entry name" value="Cyt_P450_CS"/>
</dbReference>
<organism evidence="17 23">
    <name type="scientific">Sitophilus oryzae</name>
    <name type="common">Rice weevil</name>
    <name type="synonym">Curculio oryzae</name>
    <dbReference type="NCBI Taxonomy" id="7048"/>
    <lineage>
        <taxon>Eukaryota</taxon>
        <taxon>Metazoa</taxon>
        <taxon>Ecdysozoa</taxon>
        <taxon>Arthropoda</taxon>
        <taxon>Hexapoda</taxon>
        <taxon>Insecta</taxon>
        <taxon>Pterygota</taxon>
        <taxon>Neoptera</taxon>
        <taxon>Endopterygota</taxon>
        <taxon>Coleoptera</taxon>
        <taxon>Polyphaga</taxon>
        <taxon>Cucujiformia</taxon>
        <taxon>Curculionidae</taxon>
        <taxon>Dryophthorinae</taxon>
        <taxon>Sitophilus</taxon>
    </lineage>
</organism>
<dbReference type="GO" id="GO:0016705">
    <property type="term" value="F:oxidoreductase activity, acting on paired donors, with incorporation or reduction of molecular oxygen"/>
    <property type="evidence" value="ECO:0007669"/>
    <property type="project" value="InterPro"/>
</dbReference>
<sequence length="487" mass="57009">MVLEQTLAVLLIAVALWTIISLYTKRNIIRFGKKYSHYTFYPIFGHYFQLRNKSMFDICINEGIKKGFPYGCWLGHNFYYATDDGEEIQTILTHPNSWQKSEFYNTFRIGAWNSILLLPEKLWKPRRKFLAKNFSQPILNSYVQIFYRNSETLIEKLKDVQNKNLFETFVCYAYDSFCETMTNKNYNIQTEEGSEVVKWIDHCQEILGDNIVRVGSGFFFAVLFVLTKTPKVFQLFKSILLYRNFTQQLIVDREQELKKNIDENKTLLDSIIKADKKLYFNRTIINDELVTFTFAAADTSGNTLAFLSTLLGMHPNIQNKLYEEILEEIGPDRPIEASNLHSLKYTERVILETLRLIPVIPTVGRYIADDIICGTKTIPKGVNTVLNIFGLHRNKKYWTDPLKFDPDRFLPEEIAKRPSYCYFPFSIGPRNCIGKTYALMNLKVAVANIVRNYEIVSNYKSVEEIDFRIFMTIKTKHNLDCRFKPRK</sequence>
<evidence type="ECO:0000256" key="11">
    <source>
        <dbReference type="ARBA" id="ARBA00023004"/>
    </source>
</evidence>
<evidence type="ECO:0000313" key="21">
    <source>
        <dbReference type="RefSeq" id="XP_030755218.1"/>
    </source>
</evidence>
<evidence type="ECO:0000313" key="25">
    <source>
        <dbReference type="RefSeq" id="XP_030755222.1"/>
    </source>
</evidence>
<evidence type="ECO:0000256" key="12">
    <source>
        <dbReference type="ARBA" id="ARBA00023033"/>
    </source>
</evidence>
<keyword evidence="7 14" id="KW-0479">Metal-binding</keyword>
<dbReference type="Proteomes" id="UP000504635">
    <property type="component" value="Unplaced"/>
</dbReference>
<dbReference type="InterPro" id="IPR050196">
    <property type="entry name" value="Cytochrome_P450_Monoox"/>
</dbReference>
<evidence type="ECO:0000256" key="10">
    <source>
        <dbReference type="ARBA" id="ARBA00023002"/>
    </source>
</evidence>
<keyword evidence="16" id="KW-1133">Transmembrane helix</keyword>
<keyword evidence="13 16" id="KW-0472">Membrane</keyword>
<evidence type="ECO:0000256" key="4">
    <source>
        <dbReference type="ARBA" id="ARBA00004406"/>
    </source>
</evidence>
<evidence type="ECO:0000256" key="1">
    <source>
        <dbReference type="ARBA" id="ARBA00001971"/>
    </source>
</evidence>
<dbReference type="GO" id="GO:0020037">
    <property type="term" value="F:heme binding"/>
    <property type="evidence" value="ECO:0007669"/>
    <property type="project" value="InterPro"/>
</dbReference>
<dbReference type="PANTHER" id="PTHR24291:SF189">
    <property type="entry name" value="CYTOCHROME P450 4C3-RELATED"/>
    <property type="match status" value="1"/>
</dbReference>
<dbReference type="RefSeq" id="XP_030755215.1">
    <property type="nucleotide sequence ID" value="XM_030899355.1"/>
</dbReference>
<dbReference type="SUPFAM" id="SSF48264">
    <property type="entry name" value="Cytochrome P450"/>
    <property type="match status" value="1"/>
</dbReference>
<dbReference type="RefSeq" id="XP_030755220.1">
    <property type="nucleotide sequence ID" value="XM_030899360.1"/>
</dbReference>
<dbReference type="InterPro" id="IPR002401">
    <property type="entry name" value="Cyt_P450_E_grp-I"/>
</dbReference>
<keyword evidence="9" id="KW-0492">Microsome</keyword>
<dbReference type="RefSeq" id="XP_030755218.1">
    <property type="nucleotide sequence ID" value="XM_030899358.1"/>
</dbReference>
<evidence type="ECO:0000313" key="17">
    <source>
        <dbReference type="Proteomes" id="UP000504635"/>
    </source>
</evidence>
<evidence type="ECO:0000256" key="16">
    <source>
        <dbReference type="SAM" id="Phobius"/>
    </source>
</evidence>
<keyword evidence="17" id="KW-1185">Reference proteome</keyword>
<evidence type="ECO:0000256" key="2">
    <source>
        <dbReference type="ARBA" id="ARBA00003690"/>
    </source>
</evidence>
<dbReference type="GO" id="GO:0004497">
    <property type="term" value="F:monooxygenase activity"/>
    <property type="evidence" value="ECO:0007669"/>
    <property type="project" value="UniProtKB-KW"/>
</dbReference>
<protein>
    <submittedName>
        <fullName evidence="18 19">Cytochrome P450 4C1-like</fullName>
    </submittedName>
</protein>
<evidence type="ECO:0000256" key="15">
    <source>
        <dbReference type="RuleBase" id="RU000461"/>
    </source>
</evidence>
<keyword evidence="10 15" id="KW-0560">Oxidoreductase</keyword>
<name>A0A6J2XWT3_SITOR</name>
<dbReference type="GO" id="GO:0005506">
    <property type="term" value="F:iron ion binding"/>
    <property type="evidence" value="ECO:0007669"/>
    <property type="project" value="InterPro"/>
</dbReference>
<dbReference type="InterPro" id="IPR001128">
    <property type="entry name" value="Cyt_P450"/>
</dbReference>
<comment type="cofactor">
    <cofactor evidence="1 14">
        <name>heme</name>
        <dbReference type="ChEBI" id="CHEBI:30413"/>
    </cofactor>
</comment>
<comment type="function">
    <text evidence="2">May be involved in the metabolism of insect hormones and in the breakdown of synthetic insecticides.</text>
</comment>
<evidence type="ECO:0000256" key="9">
    <source>
        <dbReference type="ARBA" id="ARBA00022848"/>
    </source>
</evidence>
<keyword evidence="16" id="KW-0812">Transmembrane</keyword>
<dbReference type="RefSeq" id="XP_030755222.1">
    <property type="nucleotide sequence ID" value="XM_030899362.1"/>
</dbReference>